<dbReference type="EMBL" id="MLJW01003909">
    <property type="protein sequence ID" value="OIQ71028.1"/>
    <property type="molecule type" value="Genomic_DNA"/>
</dbReference>
<dbReference type="AlphaFoldDB" id="A0A1J5PTW2"/>
<reference evidence="1" key="1">
    <citation type="submission" date="2016-10" db="EMBL/GenBank/DDBJ databases">
        <title>Sequence of Gallionella enrichment culture.</title>
        <authorList>
            <person name="Poehlein A."/>
            <person name="Muehling M."/>
            <person name="Daniel R."/>
        </authorList>
    </citation>
    <scope>NUCLEOTIDE SEQUENCE</scope>
</reference>
<name>A0A1J5PTW2_9ZZZZ</name>
<sequence length="151" mass="16263">MNVEAMRVDMHQPQSVEPVDVGLRHGGGISTIGGQRGVAALRDPRRHLRGIPQCVHHQAIMVTLQRNQGKPLANARQQPVDDRFAFRPLIDVIADRDNDAGLASGIRGDFSQTSTKQIASAVDVRDNVSQTHGTAAVPARIAGVNDVQPII</sequence>
<protein>
    <submittedName>
        <fullName evidence="1">Uncharacterized protein</fullName>
    </submittedName>
</protein>
<gene>
    <name evidence="1" type="ORF">GALL_473540</name>
</gene>
<accession>A0A1J5PTW2</accession>
<organism evidence="1">
    <name type="scientific">mine drainage metagenome</name>
    <dbReference type="NCBI Taxonomy" id="410659"/>
    <lineage>
        <taxon>unclassified sequences</taxon>
        <taxon>metagenomes</taxon>
        <taxon>ecological metagenomes</taxon>
    </lineage>
</organism>
<comment type="caution">
    <text evidence="1">The sequence shown here is derived from an EMBL/GenBank/DDBJ whole genome shotgun (WGS) entry which is preliminary data.</text>
</comment>
<proteinExistence type="predicted"/>
<evidence type="ECO:0000313" key="1">
    <source>
        <dbReference type="EMBL" id="OIQ71028.1"/>
    </source>
</evidence>